<dbReference type="PANTHER" id="PTHR43240:SF5">
    <property type="entry name" value="1,4-DIHYDROXY-2-NAPHTHOYL-COA THIOESTERASE 1"/>
    <property type="match status" value="1"/>
</dbReference>
<evidence type="ECO:0000313" key="5">
    <source>
        <dbReference type="Proteomes" id="UP000317839"/>
    </source>
</evidence>
<dbReference type="GO" id="GO:0061522">
    <property type="term" value="F:1,4-dihydroxy-2-naphthoyl-CoA thioesterase activity"/>
    <property type="evidence" value="ECO:0007669"/>
    <property type="project" value="TreeGrafter"/>
</dbReference>
<name>A0A545TIS7_9GAMM</name>
<proteinExistence type="inferred from homology"/>
<dbReference type="PANTHER" id="PTHR43240">
    <property type="entry name" value="1,4-DIHYDROXY-2-NAPHTHOYL-COA THIOESTERASE 1"/>
    <property type="match status" value="1"/>
</dbReference>
<dbReference type="AlphaFoldDB" id="A0A545TIS7"/>
<evidence type="ECO:0000313" key="4">
    <source>
        <dbReference type="EMBL" id="TQV77130.1"/>
    </source>
</evidence>
<accession>A0A545TIS7</accession>
<dbReference type="Pfam" id="PF03061">
    <property type="entry name" value="4HBT"/>
    <property type="match status" value="1"/>
</dbReference>
<organism evidence="4 5">
    <name type="scientific">Aliikangiella marina</name>
    <dbReference type="NCBI Taxonomy" id="1712262"/>
    <lineage>
        <taxon>Bacteria</taxon>
        <taxon>Pseudomonadati</taxon>
        <taxon>Pseudomonadota</taxon>
        <taxon>Gammaproteobacteria</taxon>
        <taxon>Oceanospirillales</taxon>
        <taxon>Pleioneaceae</taxon>
        <taxon>Aliikangiella</taxon>
    </lineage>
</organism>
<dbReference type="RefSeq" id="WP_142888490.1">
    <property type="nucleotide sequence ID" value="NZ_VIKR01000001.1"/>
</dbReference>
<dbReference type="InterPro" id="IPR006683">
    <property type="entry name" value="Thioestr_dom"/>
</dbReference>
<dbReference type="InterPro" id="IPR003736">
    <property type="entry name" value="PAAI_dom"/>
</dbReference>
<evidence type="ECO:0000256" key="1">
    <source>
        <dbReference type="ARBA" id="ARBA00008324"/>
    </source>
</evidence>
<evidence type="ECO:0000259" key="3">
    <source>
        <dbReference type="Pfam" id="PF03061"/>
    </source>
</evidence>
<gene>
    <name evidence="4" type="ORF">FLL45_04045</name>
</gene>
<dbReference type="OrthoDB" id="9798208at2"/>
<keyword evidence="2" id="KW-0378">Hydrolase</keyword>
<dbReference type="GO" id="GO:0005829">
    <property type="term" value="C:cytosol"/>
    <property type="evidence" value="ECO:0007669"/>
    <property type="project" value="TreeGrafter"/>
</dbReference>
<comment type="similarity">
    <text evidence="1">Belongs to the thioesterase PaaI family.</text>
</comment>
<protein>
    <submittedName>
        <fullName evidence="4">Hotdog fold thioesterase</fullName>
    </submittedName>
</protein>
<dbReference type="SUPFAM" id="SSF54637">
    <property type="entry name" value="Thioesterase/thiol ester dehydrase-isomerase"/>
    <property type="match status" value="1"/>
</dbReference>
<sequence length="142" mass="15702">MSIWKKTPDLEQLQRRRENTLVEHLGIDVVEIGDDYLICSMPVDKRTHQPMGILHGGASIALAETVGSIAANLALDASHYAVGLEINGNHMRSIRQGTVFAKAMPVHLGRTTQIWDIRISDENGHKVCISRLTMAVLKHQDG</sequence>
<keyword evidence="5" id="KW-1185">Reference proteome</keyword>
<dbReference type="EMBL" id="VIKR01000001">
    <property type="protein sequence ID" value="TQV77130.1"/>
    <property type="molecule type" value="Genomic_DNA"/>
</dbReference>
<evidence type="ECO:0000256" key="2">
    <source>
        <dbReference type="ARBA" id="ARBA00022801"/>
    </source>
</evidence>
<dbReference type="InterPro" id="IPR029069">
    <property type="entry name" value="HotDog_dom_sf"/>
</dbReference>
<dbReference type="Gene3D" id="3.10.129.10">
    <property type="entry name" value="Hotdog Thioesterase"/>
    <property type="match status" value="1"/>
</dbReference>
<reference evidence="4 5" key="1">
    <citation type="submission" date="2019-06" db="EMBL/GenBank/DDBJ databases">
        <title>Draft genome of Aliikangiella marina GYP-15.</title>
        <authorList>
            <person name="Wang G."/>
        </authorList>
    </citation>
    <scope>NUCLEOTIDE SEQUENCE [LARGE SCALE GENOMIC DNA]</scope>
    <source>
        <strain evidence="4 5">GYP-15</strain>
    </source>
</reference>
<dbReference type="Proteomes" id="UP000317839">
    <property type="component" value="Unassembled WGS sequence"/>
</dbReference>
<comment type="caution">
    <text evidence="4">The sequence shown here is derived from an EMBL/GenBank/DDBJ whole genome shotgun (WGS) entry which is preliminary data.</text>
</comment>
<dbReference type="NCBIfam" id="TIGR00369">
    <property type="entry name" value="unchar_dom_1"/>
    <property type="match status" value="1"/>
</dbReference>
<dbReference type="CDD" id="cd03443">
    <property type="entry name" value="PaaI_thioesterase"/>
    <property type="match status" value="1"/>
</dbReference>
<feature type="domain" description="Thioesterase" evidence="3">
    <location>
        <begin position="51"/>
        <end position="128"/>
    </location>
</feature>